<accession>A0ACB8U3F5</accession>
<dbReference type="EMBL" id="MU274912">
    <property type="protein sequence ID" value="KAI0088873.1"/>
    <property type="molecule type" value="Genomic_DNA"/>
</dbReference>
<evidence type="ECO:0000313" key="1">
    <source>
        <dbReference type="EMBL" id="KAI0088873.1"/>
    </source>
</evidence>
<gene>
    <name evidence="1" type="ORF">BDY19DRAFT_890346</name>
</gene>
<name>A0ACB8U3F5_9APHY</name>
<keyword evidence="2" id="KW-1185">Reference proteome</keyword>
<comment type="caution">
    <text evidence="1">The sequence shown here is derived from an EMBL/GenBank/DDBJ whole genome shotgun (WGS) entry which is preliminary data.</text>
</comment>
<protein>
    <submittedName>
        <fullName evidence="1">Fungalysin metallopeptidase-domain-containing protein</fullName>
    </submittedName>
</protein>
<evidence type="ECO:0000313" key="2">
    <source>
        <dbReference type="Proteomes" id="UP001055072"/>
    </source>
</evidence>
<organism evidence="1 2">
    <name type="scientific">Irpex rosettiformis</name>
    <dbReference type="NCBI Taxonomy" id="378272"/>
    <lineage>
        <taxon>Eukaryota</taxon>
        <taxon>Fungi</taxon>
        <taxon>Dikarya</taxon>
        <taxon>Basidiomycota</taxon>
        <taxon>Agaricomycotina</taxon>
        <taxon>Agaricomycetes</taxon>
        <taxon>Polyporales</taxon>
        <taxon>Irpicaceae</taxon>
        <taxon>Irpex</taxon>
    </lineage>
</organism>
<sequence>MNFALFLLLTPFIITFILAAPLQSANSFKLSTHRTHRISRDLILHSYHPISSFQTFPNGIDHPLSKRADASLQESAIAFVQHRLKLKPRSAHLYSSFEGSTARHAYIRQQINNITVANAVANVAFNKDNKVIAFGSSFISNANSPSSTPTVSMQDAIQIAEERLGGTYDRTIYPAPVLQYIAKEDGELALTHAFYVTNDTSGIYYEAFVDAHSRELISVTDFVAQATYRVLPVEKEVLTEGFEDLTDPWDILASPSEWHDDGRTLSNSTAGNNVITFQSIQSNPGLPSSNNLQFLYTQDPSKDPTVSVNLNAALVNAFYLVNTVHDFAYRYGFTEPAFNFQTDNFDKGGKGNDRITTSVQMSPGTDNAFFATMADGINGQLRLYIFDFTSPRRDGALENDVVVHEATHGITNRLVGGGTASCLQTLEAGGLGEGWSDALADWVHQTSSSIEDFVVGPYVSNDPAGIRSYPYSTNNITNPLTYSSVASRNEVHDIGEAWANILHNVLAALVNVHGFATDARTNPSSSAGNVIFMHLFMDHLPLLPCNPTFVNARDAWIQADANRYQGSNKCTLWNVFASRGMGDEAANYTNDFTVPQGC</sequence>
<reference evidence="1" key="1">
    <citation type="journal article" date="2021" name="Environ. Microbiol.">
        <title>Gene family expansions and transcriptome signatures uncover fungal adaptations to wood decay.</title>
        <authorList>
            <person name="Hage H."/>
            <person name="Miyauchi S."/>
            <person name="Viragh M."/>
            <person name="Drula E."/>
            <person name="Min B."/>
            <person name="Chaduli D."/>
            <person name="Navarro D."/>
            <person name="Favel A."/>
            <person name="Norest M."/>
            <person name="Lesage-Meessen L."/>
            <person name="Balint B."/>
            <person name="Merenyi Z."/>
            <person name="de Eugenio L."/>
            <person name="Morin E."/>
            <person name="Martinez A.T."/>
            <person name="Baldrian P."/>
            <person name="Stursova M."/>
            <person name="Martinez M.J."/>
            <person name="Novotny C."/>
            <person name="Magnuson J.K."/>
            <person name="Spatafora J.W."/>
            <person name="Maurice S."/>
            <person name="Pangilinan J."/>
            <person name="Andreopoulos W."/>
            <person name="LaButti K."/>
            <person name="Hundley H."/>
            <person name="Na H."/>
            <person name="Kuo A."/>
            <person name="Barry K."/>
            <person name="Lipzen A."/>
            <person name="Henrissat B."/>
            <person name="Riley R."/>
            <person name="Ahrendt S."/>
            <person name="Nagy L.G."/>
            <person name="Grigoriev I.V."/>
            <person name="Martin F."/>
            <person name="Rosso M.N."/>
        </authorList>
    </citation>
    <scope>NUCLEOTIDE SEQUENCE</scope>
    <source>
        <strain evidence="1">CBS 384.51</strain>
    </source>
</reference>
<dbReference type="Proteomes" id="UP001055072">
    <property type="component" value="Unassembled WGS sequence"/>
</dbReference>
<proteinExistence type="predicted"/>